<feature type="region of interest" description="Disordered" evidence="1">
    <location>
        <begin position="299"/>
        <end position="318"/>
    </location>
</feature>
<name>A0A9P6W168_RHOMI</name>
<comment type="caution">
    <text evidence="2">The sequence shown here is derived from an EMBL/GenBank/DDBJ whole genome shotgun (WGS) entry which is preliminary data.</text>
</comment>
<protein>
    <submittedName>
        <fullName evidence="2">Uncharacterized protein</fullName>
    </submittedName>
</protein>
<gene>
    <name evidence="2" type="ORF">C6P46_004388</name>
</gene>
<evidence type="ECO:0000313" key="2">
    <source>
        <dbReference type="EMBL" id="KAG0660833.1"/>
    </source>
</evidence>
<organism evidence="2 3">
    <name type="scientific">Rhodotorula mucilaginosa</name>
    <name type="common">Yeast</name>
    <name type="synonym">Rhodotorula rubra</name>
    <dbReference type="NCBI Taxonomy" id="5537"/>
    <lineage>
        <taxon>Eukaryota</taxon>
        <taxon>Fungi</taxon>
        <taxon>Dikarya</taxon>
        <taxon>Basidiomycota</taxon>
        <taxon>Pucciniomycotina</taxon>
        <taxon>Microbotryomycetes</taxon>
        <taxon>Sporidiobolales</taxon>
        <taxon>Sporidiobolaceae</taxon>
        <taxon>Rhodotorula</taxon>
    </lineage>
</organism>
<dbReference type="OrthoDB" id="2528081at2759"/>
<keyword evidence="3" id="KW-1185">Reference proteome</keyword>
<feature type="region of interest" description="Disordered" evidence="1">
    <location>
        <begin position="1"/>
        <end position="20"/>
    </location>
</feature>
<reference evidence="2 3" key="1">
    <citation type="submission" date="2020-11" db="EMBL/GenBank/DDBJ databases">
        <title>Kefir isolates.</title>
        <authorList>
            <person name="Marcisauskas S."/>
            <person name="Kim Y."/>
            <person name="Blasche S."/>
        </authorList>
    </citation>
    <scope>NUCLEOTIDE SEQUENCE [LARGE SCALE GENOMIC DNA]</scope>
    <source>
        <strain evidence="2 3">KR</strain>
    </source>
</reference>
<dbReference type="Proteomes" id="UP000777482">
    <property type="component" value="Unassembled WGS sequence"/>
</dbReference>
<feature type="compositionally biased region" description="Low complexity" evidence="1">
    <location>
        <begin position="266"/>
        <end position="282"/>
    </location>
</feature>
<proteinExistence type="predicted"/>
<evidence type="ECO:0000256" key="1">
    <source>
        <dbReference type="SAM" id="MobiDB-lite"/>
    </source>
</evidence>
<evidence type="ECO:0000313" key="3">
    <source>
        <dbReference type="Proteomes" id="UP000777482"/>
    </source>
</evidence>
<accession>A0A9P6W168</accession>
<feature type="compositionally biased region" description="Low complexity" evidence="1">
    <location>
        <begin position="101"/>
        <end position="120"/>
    </location>
</feature>
<sequence length="346" mass="36334">MASSPPSPHSPVLRPAARRTQRSDFYLQARSLSELALHNLSVADMFEARYSEVTDDDLLDSLAPLGTGVVEEAEQMFHDRCHQALESYAATPAGSPPTGPAPSAASSPPRSSTSSASRSRSMADRSDPSYFALGERDRLYSDGGESSYSSGVSTPSLWTDGDNVSSYAGSGFGSPLPSTPANEKERFNYSCAGSPTLAPSHIGARSSPAAAENDPESVPLPPTIATRRSGISMKLDLPALKPLPSSPSITTLRDRAPALLSRTAKSPVAEPALSPLSAPSSPCMASTVSGLSRLTVLADGGDVPQEESGREGVSPKKPSWLLDLEQQVAPTDGIKLKRKPSHVYAF</sequence>
<feature type="compositionally biased region" description="Low complexity" evidence="1">
    <location>
        <begin position="141"/>
        <end position="156"/>
    </location>
</feature>
<dbReference type="EMBL" id="PUHQ01000040">
    <property type="protein sequence ID" value="KAG0660833.1"/>
    <property type="molecule type" value="Genomic_DNA"/>
</dbReference>
<feature type="region of interest" description="Disordered" evidence="1">
    <location>
        <begin position="89"/>
        <end position="224"/>
    </location>
</feature>
<feature type="region of interest" description="Disordered" evidence="1">
    <location>
        <begin position="263"/>
        <end position="282"/>
    </location>
</feature>
<dbReference type="AlphaFoldDB" id="A0A9P6W168"/>